<proteinExistence type="predicted"/>
<sequence>MVSIYTHSVNCPRPGCHRRLILPATTVISVGQNHFDRDKPDLDLHGDIEIVQKQGTRPMELRCGACYQHFFITNSTVLNSAVICPRCKARTSVGPDFARHRKLMFLGYAFASLTIALAITIPTYLCREQNDGVYSLQVGTGTFSWFVCLFALMPNLVNLIIQTVIV</sequence>
<comment type="catalytic activity">
    <reaction evidence="1 11">
        <text>a 1,2-diacyl-sn-glycero-3-phospho-(1D-myo-inositol-4,5-bisphosphate) + H2O = a 1,2-diacyl-sn-glycero-3-phospho-(1D-myo-inositol-5-phosphate) + phosphate</text>
        <dbReference type="Rhea" id="RHEA:25674"/>
        <dbReference type="ChEBI" id="CHEBI:15377"/>
        <dbReference type="ChEBI" id="CHEBI:43474"/>
        <dbReference type="ChEBI" id="CHEBI:57795"/>
        <dbReference type="ChEBI" id="CHEBI:58456"/>
        <dbReference type="EC" id="3.1.3.78"/>
    </reaction>
</comment>
<dbReference type="AlphaFoldDB" id="A0A3P8I3H4"/>
<protein>
    <recommendedName>
        <fullName evidence="4 11">Phosphatidylinositol-4,5-bisphosphate 4-phosphatase</fullName>
        <ecNumber evidence="4 11">3.1.3.78</ecNumber>
    </recommendedName>
</protein>
<evidence type="ECO:0000256" key="1">
    <source>
        <dbReference type="ARBA" id="ARBA00001261"/>
    </source>
</evidence>
<dbReference type="GO" id="GO:0034597">
    <property type="term" value="F:phosphatidylinositol-4,5-bisphosphate 4-phosphatase activity"/>
    <property type="evidence" value="ECO:0007669"/>
    <property type="project" value="UniProtKB-EC"/>
</dbReference>
<dbReference type="Proteomes" id="UP000272942">
    <property type="component" value="Unassembled WGS sequence"/>
</dbReference>
<evidence type="ECO:0000256" key="6">
    <source>
        <dbReference type="ARBA" id="ARBA00022753"/>
    </source>
</evidence>
<dbReference type="OrthoDB" id="9939933at2759"/>
<keyword evidence="8 11" id="KW-1133">Transmembrane helix</keyword>
<keyword evidence="5 11" id="KW-0812">Transmembrane</keyword>
<dbReference type="PANTHER" id="PTHR21014">
    <property type="entry name" value="PHOSPHATIDYLINOSITOL-4,5-BISPHOSPHATE 4-PHOSPHATASE"/>
    <property type="match status" value="1"/>
</dbReference>
<evidence type="ECO:0000313" key="13">
    <source>
        <dbReference type="Proteomes" id="UP000272942"/>
    </source>
</evidence>
<keyword evidence="7 11" id="KW-0378">Hydrolase</keyword>
<dbReference type="PANTHER" id="PTHR21014:SF6">
    <property type="entry name" value="PHOSPHATIDYLINOSITOL-4,5-BISPHOSPHATE 4-PHOSPHATASE"/>
    <property type="match status" value="1"/>
</dbReference>
<evidence type="ECO:0000256" key="7">
    <source>
        <dbReference type="ARBA" id="ARBA00022801"/>
    </source>
</evidence>
<organism evidence="12 13">
    <name type="scientific">Echinostoma caproni</name>
    <dbReference type="NCBI Taxonomy" id="27848"/>
    <lineage>
        <taxon>Eukaryota</taxon>
        <taxon>Metazoa</taxon>
        <taxon>Spiralia</taxon>
        <taxon>Lophotrochozoa</taxon>
        <taxon>Platyhelminthes</taxon>
        <taxon>Trematoda</taxon>
        <taxon>Digenea</taxon>
        <taxon>Plagiorchiida</taxon>
        <taxon>Echinostomata</taxon>
        <taxon>Echinostomatoidea</taxon>
        <taxon>Echinostomatidae</taxon>
        <taxon>Echinostoma</taxon>
    </lineage>
</organism>
<evidence type="ECO:0000256" key="3">
    <source>
        <dbReference type="ARBA" id="ARBA00004155"/>
    </source>
</evidence>
<dbReference type="GO" id="GO:0005765">
    <property type="term" value="C:lysosomal membrane"/>
    <property type="evidence" value="ECO:0007669"/>
    <property type="project" value="UniProtKB-SubCell"/>
</dbReference>
<keyword evidence="13" id="KW-1185">Reference proteome</keyword>
<dbReference type="GO" id="GO:0005886">
    <property type="term" value="C:plasma membrane"/>
    <property type="evidence" value="ECO:0007669"/>
    <property type="project" value="TreeGrafter"/>
</dbReference>
<evidence type="ECO:0000256" key="8">
    <source>
        <dbReference type="ARBA" id="ARBA00022989"/>
    </source>
</evidence>
<evidence type="ECO:0000256" key="5">
    <source>
        <dbReference type="ARBA" id="ARBA00022692"/>
    </source>
</evidence>
<keyword evidence="6 11" id="KW-0967">Endosome</keyword>
<dbReference type="GO" id="GO:0031902">
    <property type="term" value="C:late endosome membrane"/>
    <property type="evidence" value="ECO:0007669"/>
    <property type="project" value="UniProtKB-SubCell"/>
</dbReference>
<evidence type="ECO:0000256" key="11">
    <source>
        <dbReference type="RuleBase" id="RU365008"/>
    </source>
</evidence>
<comment type="subcellular location">
    <subcellularLocation>
        <location evidence="2 11">Late endosome membrane</location>
        <topology evidence="2 11">Multi-pass membrane protein</topology>
    </subcellularLocation>
    <subcellularLocation>
        <location evidence="3 11">Lysosome membrane</location>
        <topology evidence="3 11">Multi-pass membrane protein</topology>
    </subcellularLocation>
</comment>
<evidence type="ECO:0000256" key="2">
    <source>
        <dbReference type="ARBA" id="ARBA00004107"/>
    </source>
</evidence>
<evidence type="ECO:0000256" key="9">
    <source>
        <dbReference type="ARBA" id="ARBA00023136"/>
    </source>
</evidence>
<keyword evidence="9 11" id="KW-0472">Membrane</keyword>
<reference evidence="12 13" key="1">
    <citation type="submission" date="2018-11" db="EMBL/GenBank/DDBJ databases">
        <authorList>
            <consortium name="Pathogen Informatics"/>
        </authorList>
    </citation>
    <scope>NUCLEOTIDE SEQUENCE [LARGE SCALE GENOMIC DNA]</scope>
    <source>
        <strain evidence="12 13">Egypt</strain>
    </source>
</reference>
<feature type="transmembrane region" description="Helical" evidence="11">
    <location>
        <begin position="105"/>
        <end position="124"/>
    </location>
</feature>
<dbReference type="InterPro" id="IPR019178">
    <property type="entry name" value="PtdIns-P2-Ptase"/>
</dbReference>
<accession>A0A3P8I3H4</accession>
<dbReference type="GO" id="GO:0046856">
    <property type="term" value="P:phosphatidylinositol dephosphorylation"/>
    <property type="evidence" value="ECO:0007669"/>
    <property type="project" value="InterPro"/>
</dbReference>
<dbReference type="EMBL" id="UZAN01054570">
    <property type="protein sequence ID" value="VDP90478.1"/>
    <property type="molecule type" value="Genomic_DNA"/>
</dbReference>
<feature type="transmembrane region" description="Helical" evidence="11">
    <location>
        <begin position="144"/>
        <end position="165"/>
    </location>
</feature>
<dbReference type="Pfam" id="PF09788">
    <property type="entry name" value="Tmemb_55A"/>
    <property type="match status" value="1"/>
</dbReference>
<gene>
    <name evidence="12" type="ORF">ECPE_LOCUS13206</name>
</gene>
<dbReference type="EC" id="3.1.3.78" evidence="4 11"/>
<keyword evidence="10 11" id="KW-0458">Lysosome</keyword>
<evidence type="ECO:0000256" key="10">
    <source>
        <dbReference type="ARBA" id="ARBA00023228"/>
    </source>
</evidence>
<evidence type="ECO:0000313" key="12">
    <source>
        <dbReference type="EMBL" id="VDP90478.1"/>
    </source>
</evidence>
<name>A0A3P8I3H4_9TREM</name>
<evidence type="ECO:0000256" key="4">
    <source>
        <dbReference type="ARBA" id="ARBA00012936"/>
    </source>
</evidence>
<dbReference type="GO" id="GO:0030670">
    <property type="term" value="C:phagocytic vesicle membrane"/>
    <property type="evidence" value="ECO:0007669"/>
    <property type="project" value="TreeGrafter"/>
</dbReference>
<comment type="function">
    <text evidence="11">Catalyzes the hydrolysis of phosphatidylinositol-4,5-bisphosphate (PtdIns-4,5-P2) to phosphatidylinositol-4-phosphate (PtdIns-4-P).</text>
</comment>